<dbReference type="InterPro" id="IPR011701">
    <property type="entry name" value="MFS"/>
</dbReference>
<dbReference type="PROSITE" id="PS50850">
    <property type="entry name" value="MFS"/>
    <property type="match status" value="1"/>
</dbReference>
<dbReference type="InterPro" id="IPR020846">
    <property type="entry name" value="MFS_dom"/>
</dbReference>
<feature type="transmembrane region" description="Helical" evidence="9">
    <location>
        <begin position="302"/>
        <end position="318"/>
    </location>
</feature>
<name>A0A8I0ESV0_9ACTN</name>
<dbReference type="AlphaFoldDB" id="A0A8I0ESV0"/>
<feature type="transmembrane region" description="Helical" evidence="9">
    <location>
        <begin position="121"/>
        <end position="142"/>
    </location>
</feature>
<feature type="transmembrane region" description="Helical" evidence="9">
    <location>
        <begin position="468"/>
        <end position="489"/>
    </location>
</feature>
<dbReference type="EMBL" id="JACTVM010000001">
    <property type="protein sequence ID" value="MBC9225003.1"/>
    <property type="molecule type" value="Genomic_DNA"/>
</dbReference>
<dbReference type="PANTHER" id="PTHR42718">
    <property type="entry name" value="MAJOR FACILITATOR SUPERFAMILY MULTIDRUG TRANSPORTER MFSC"/>
    <property type="match status" value="1"/>
</dbReference>
<keyword evidence="7 9" id="KW-0472">Membrane</keyword>
<sequence>MTDPPPGPPRPRRQRRNPAVRAGRGRPVSIITPRPGTSRRARALGPLVSLGAHSTRHSPPRRSTVTTTAATSAPSSNDRSGRLIALLVGSAFVVILNETIMSVALPELMREFDVPATTAQWLTTVFLLTMAVVIPITGFLLTRYPLRRVFMAAMISFTAGTLLAAVAPTFAVLVAARAVQAVGTALMMPLLITTILNLVPAERRGRMMGTVSIVISVAPAVGPTISGLILDQLDWRWMFWLVLPIALLSLGLGAAWVRNVTEPVDVPIDVLSVVLSALAFGGLIYGLSSIGAAAAGETPVDPWIPVAVGAVALVVFVLRQLSLQDRALLDLRTFAHRTFTIAAGLVAVSMMALFGTLILLPIYLQTVLGLSTLKTGLVLLPGGVVMGLLAPIVGRLFDQYGPRPLVAPGAAVTSVALWSMSMFDTSTTQGTVIAVHVLMSIGLALMFTPLMTSALGSLPHHLYSHGSATVSTLQQVAGAAGTALFVTVMTRRSVSDLESGATVVDATAAGVHAALFYGGLISAVAVLVALLVKGPKSETSVVVTDGTQTPAR</sequence>
<feature type="transmembrane region" description="Helical" evidence="9">
    <location>
        <begin position="270"/>
        <end position="296"/>
    </location>
</feature>
<evidence type="ECO:0000313" key="11">
    <source>
        <dbReference type="EMBL" id="MBC9225003.1"/>
    </source>
</evidence>
<dbReference type="InterPro" id="IPR036259">
    <property type="entry name" value="MFS_trans_sf"/>
</dbReference>
<evidence type="ECO:0000256" key="5">
    <source>
        <dbReference type="ARBA" id="ARBA00022692"/>
    </source>
</evidence>
<evidence type="ECO:0000256" key="1">
    <source>
        <dbReference type="ARBA" id="ARBA00004651"/>
    </source>
</evidence>
<keyword evidence="5 9" id="KW-0812">Transmembrane</keyword>
<comment type="similarity">
    <text evidence="2">Belongs to the major facilitator superfamily. EmrB family.</text>
</comment>
<feature type="transmembrane region" description="Helical" evidence="9">
    <location>
        <begin position="83"/>
        <end position="101"/>
    </location>
</feature>
<reference evidence="11" key="1">
    <citation type="submission" date="2020-09" db="EMBL/GenBank/DDBJ databases">
        <title>Novel species in genus Aeromicrobium.</title>
        <authorList>
            <person name="Zhang G."/>
        </authorList>
    </citation>
    <scope>NUCLEOTIDE SEQUENCE</scope>
    <source>
        <strain evidence="11">Zg-636</strain>
    </source>
</reference>
<feature type="transmembrane region" description="Helical" evidence="9">
    <location>
        <begin position="339"/>
        <end position="364"/>
    </location>
</feature>
<dbReference type="GO" id="GO:0005886">
    <property type="term" value="C:plasma membrane"/>
    <property type="evidence" value="ECO:0007669"/>
    <property type="project" value="UniProtKB-SubCell"/>
</dbReference>
<dbReference type="SUPFAM" id="SSF103473">
    <property type="entry name" value="MFS general substrate transporter"/>
    <property type="match status" value="1"/>
</dbReference>
<feature type="transmembrane region" description="Helical" evidence="9">
    <location>
        <begin position="433"/>
        <end position="456"/>
    </location>
</feature>
<evidence type="ECO:0000256" key="4">
    <source>
        <dbReference type="ARBA" id="ARBA00022475"/>
    </source>
</evidence>
<feature type="transmembrane region" description="Helical" evidence="9">
    <location>
        <begin position="376"/>
        <end position="397"/>
    </location>
</feature>
<dbReference type="Gene3D" id="1.20.1250.20">
    <property type="entry name" value="MFS general substrate transporter like domains"/>
    <property type="match status" value="1"/>
</dbReference>
<feature type="domain" description="Major facilitator superfamily (MFS) profile" evidence="10">
    <location>
        <begin position="83"/>
        <end position="537"/>
    </location>
</feature>
<protein>
    <submittedName>
        <fullName evidence="11">Multidrug efflux MFS transporter</fullName>
    </submittedName>
</protein>
<keyword evidence="3" id="KW-0813">Transport</keyword>
<dbReference type="Pfam" id="PF07690">
    <property type="entry name" value="MFS_1"/>
    <property type="match status" value="1"/>
</dbReference>
<evidence type="ECO:0000256" key="6">
    <source>
        <dbReference type="ARBA" id="ARBA00022989"/>
    </source>
</evidence>
<evidence type="ECO:0000256" key="2">
    <source>
        <dbReference type="ARBA" id="ARBA00008537"/>
    </source>
</evidence>
<dbReference type="CDD" id="cd17503">
    <property type="entry name" value="MFS_LmrB_MDR_like"/>
    <property type="match status" value="1"/>
</dbReference>
<feature type="transmembrane region" description="Helical" evidence="9">
    <location>
        <begin position="211"/>
        <end position="231"/>
    </location>
</feature>
<feature type="region of interest" description="Disordered" evidence="8">
    <location>
        <begin position="1"/>
        <end position="77"/>
    </location>
</feature>
<proteinExistence type="inferred from homology"/>
<comment type="subcellular location">
    <subcellularLocation>
        <location evidence="1">Cell membrane</location>
        <topology evidence="1">Multi-pass membrane protein</topology>
    </subcellularLocation>
</comment>
<evidence type="ECO:0000256" key="3">
    <source>
        <dbReference type="ARBA" id="ARBA00022448"/>
    </source>
</evidence>
<dbReference type="PANTHER" id="PTHR42718:SF9">
    <property type="entry name" value="MAJOR FACILITATOR SUPERFAMILY MULTIDRUG TRANSPORTER MFSC"/>
    <property type="match status" value="1"/>
</dbReference>
<keyword evidence="4" id="KW-1003">Cell membrane</keyword>
<feature type="transmembrane region" description="Helical" evidence="9">
    <location>
        <begin position="509"/>
        <end position="532"/>
    </location>
</feature>
<feature type="transmembrane region" description="Helical" evidence="9">
    <location>
        <begin position="149"/>
        <end position="175"/>
    </location>
</feature>
<dbReference type="GO" id="GO:0022857">
    <property type="term" value="F:transmembrane transporter activity"/>
    <property type="evidence" value="ECO:0007669"/>
    <property type="project" value="InterPro"/>
</dbReference>
<keyword evidence="6 9" id="KW-1133">Transmembrane helix</keyword>
<dbReference type="PRINTS" id="PR01036">
    <property type="entry name" value="TCRTETB"/>
</dbReference>
<organism evidence="11 12">
    <name type="scientific">Aeromicrobium senzhongii</name>
    <dbReference type="NCBI Taxonomy" id="2663859"/>
    <lineage>
        <taxon>Bacteria</taxon>
        <taxon>Bacillati</taxon>
        <taxon>Actinomycetota</taxon>
        <taxon>Actinomycetes</taxon>
        <taxon>Propionibacteriales</taxon>
        <taxon>Nocardioidaceae</taxon>
        <taxon>Aeromicrobium</taxon>
    </lineage>
</organism>
<dbReference type="NCBIfam" id="TIGR00711">
    <property type="entry name" value="efflux_EmrB"/>
    <property type="match status" value="1"/>
</dbReference>
<gene>
    <name evidence="11" type="ORF">IBG24_01585</name>
</gene>
<dbReference type="InterPro" id="IPR004638">
    <property type="entry name" value="EmrB-like"/>
</dbReference>
<evidence type="ECO:0000256" key="8">
    <source>
        <dbReference type="SAM" id="MobiDB-lite"/>
    </source>
</evidence>
<feature type="compositionally biased region" description="Low complexity" evidence="8">
    <location>
        <begin position="61"/>
        <end position="76"/>
    </location>
</feature>
<dbReference type="Proteomes" id="UP000620591">
    <property type="component" value="Unassembled WGS sequence"/>
</dbReference>
<accession>A0A8I0ESV0</accession>
<feature type="transmembrane region" description="Helical" evidence="9">
    <location>
        <begin position="181"/>
        <end position="199"/>
    </location>
</feature>
<evidence type="ECO:0000259" key="10">
    <source>
        <dbReference type="PROSITE" id="PS50850"/>
    </source>
</evidence>
<feature type="transmembrane region" description="Helical" evidence="9">
    <location>
        <begin position="237"/>
        <end position="258"/>
    </location>
</feature>
<evidence type="ECO:0000256" key="7">
    <source>
        <dbReference type="ARBA" id="ARBA00023136"/>
    </source>
</evidence>
<comment type="caution">
    <text evidence="11">The sequence shown here is derived from an EMBL/GenBank/DDBJ whole genome shotgun (WGS) entry which is preliminary data.</text>
</comment>
<evidence type="ECO:0000256" key="9">
    <source>
        <dbReference type="SAM" id="Phobius"/>
    </source>
</evidence>
<evidence type="ECO:0000313" key="12">
    <source>
        <dbReference type="Proteomes" id="UP000620591"/>
    </source>
</evidence>
<dbReference type="Gene3D" id="1.20.1720.10">
    <property type="entry name" value="Multidrug resistance protein D"/>
    <property type="match status" value="1"/>
</dbReference>